<dbReference type="RefSeq" id="WP_108634353.1">
    <property type="nucleotide sequence ID" value="NZ_QCXX01000003.1"/>
</dbReference>
<accession>A0A363NUI7</accession>
<dbReference type="InterPro" id="IPR038707">
    <property type="entry name" value="TraQ_sf"/>
</dbReference>
<evidence type="ECO:0000256" key="1">
    <source>
        <dbReference type="SAM" id="Phobius"/>
    </source>
</evidence>
<protein>
    <submittedName>
        <fullName evidence="2">Conjugal transfer protein TraQ</fullName>
    </submittedName>
</protein>
<dbReference type="PROSITE" id="PS51257">
    <property type="entry name" value="PROKAR_LIPOPROTEIN"/>
    <property type="match status" value="1"/>
</dbReference>
<reference evidence="2 3" key="1">
    <citation type="submission" date="2018-04" db="EMBL/GenBank/DDBJ databases">
        <title>Sphingobacterium sp. M46 Genome.</title>
        <authorList>
            <person name="Cheng J."/>
            <person name="Li Y."/>
        </authorList>
    </citation>
    <scope>NUCLEOTIDE SEQUENCE [LARGE SCALE GENOMIC DNA]</scope>
    <source>
        <strain evidence="2 3">M46</strain>
    </source>
</reference>
<organism evidence="2 3">
    <name type="scientific">Sphingobacterium athyrii</name>
    <dbReference type="NCBI Taxonomy" id="2152717"/>
    <lineage>
        <taxon>Bacteria</taxon>
        <taxon>Pseudomonadati</taxon>
        <taxon>Bacteroidota</taxon>
        <taxon>Sphingobacteriia</taxon>
        <taxon>Sphingobacteriales</taxon>
        <taxon>Sphingobacteriaceae</taxon>
        <taxon>Sphingobacterium</taxon>
    </lineage>
</organism>
<dbReference type="OrthoDB" id="669114at2"/>
<feature type="transmembrane region" description="Helical" evidence="1">
    <location>
        <begin position="12"/>
        <end position="30"/>
    </location>
</feature>
<dbReference type="InterPro" id="IPR024355">
    <property type="entry name" value="TraQ_bacteroidetes"/>
</dbReference>
<comment type="caution">
    <text evidence="2">The sequence shown here is derived from an EMBL/GenBank/DDBJ whole genome shotgun (WGS) entry which is preliminary data.</text>
</comment>
<keyword evidence="1" id="KW-1133">Transmembrane helix</keyword>
<dbReference type="Proteomes" id="UP000250831">
    <property type="component" value="Unassembled WGS sequence"/>
</dbReference>
<keyword evidence="1" id="KW-0812">Transmembrane</keyword>
<evidence type="ECO:0000313" key="2">
    <source>
        <dbReference type="EMBL" id="PUV24427.1"/>
    </source>
</evidence>
<gene>
    <name evidence="2" type="ORF">DCO56_13865</name>
</gene>
<dbReference type="EMBL" id="QCXX01000003">
    <property type="protein sequence ID" value="PUV24427.1"/>
    <property type="molecule type" value="Genomic_DNA"/>
</dbReference>
<dbReference type="Pfam" id="PF12988">
    <property type="entry name" value="TraQ_transposon"/>
    <property type="match status" value="1"/>
</dbReference>
<evidence type="ECO:0000313" key="3">
    <source>
        <dbReference type="Proteomes" id="UP000250831"/>
    </source>
</evidence>
<dbReference type="AlphaFoldDB" id="A0A363NUI7"/>
<keyword evidence="3" id="KW-1185">Reference proteome</keyword>
<dbReference type="Gene3D" id="2.60.40.2410">
    <property type="entry name" value="Uncharacterised protein PF12988, DUF3872"/>
    <property type="match status" value="1"/>
</dbReference>
<sequence length="158" mass="18512">MKNLISRWHTSAGSLFIGLIGIFGILFLTGCEKETLDVQEVFPFEVKVMPVPKEIAIFETVEIRISIIANGNYLGNKYYIRYFQNEGHGRLRYYDHKPYVPNDSYLIEKEEFRLYYTSESTVSQSFDVWITDSFGNEKQFTLQFKNKKFDPIIIGPIR</sequence>
<keyword evidence="1" id="KW-0472">Membrane</keyword>
<proteinExistence type="predicted"/>
<name>A0A363NUI7_9SPHI</name>